<accession>A0A806KKJ4</accession>
<keyword evidence="1" id="KW-1133">Transmembrane helix</keyword>
<name>A0A806KKJ4_9BACT</name>
<protein>
    <recommendedName>
        <fullName evidence="3">Leader peptide processing enzyme</fullName>
    </recommendedName>
</protein>
<evidence type="ECO:0008006" key="3">
    <source>
        <dbReference type="Google" id="ProtNLM"/>
    </source>
</evidence>
<feature type="transmembrane region" description="Helical" evidence="1">
    <location>
        <begin position="7"/>
        <end position="34"/>
    </location>
</feature>
<dbReference type="AlphaFoldDB" id="A0A806KKJ4"/>
<feature type="transmembrane region" description="Helical" evidence="1">
    <location>
        <begin position="46"/>
        <end position="67"/>
    </location>
</feature>
<dbReference type="EMBL" id="JQ844239">
    <property type="protein sequence ID" value="AGS53650.1"/>
    <property type="molecule type" value="Genomic_DNA"/>
</dbReference>
<organism evidence="2">
    <name type="scientific">uncultured bacterium contig00086</name>
    <dbReference type="NCBI Taxonomy" id="1181559"/>
    <lineage>
        <taxon>Bacteria</taxon>
        <taxon>environmental samples</taxon>
    </lineage>
</organism>
<keyword evidence="1" id="KW-0812">Transmembrane</keyword>
<evidence type="ECO:0000313" key="2">
    <source>
        <dbReference type="EMBL" id="AGS53650.1"/>
    </source>
</evidence>
<reference evidence="2" key="1">
    <citation type="submission" date="2012-03" db="EMBL/GenBank/DDBJ databases">
        <title>Functional metagenomics reveals considerable lignocellulase gene clusters in the gut microbiome of a wood-feeding higher termite.</title>
        <authorList>
            <person name="Liu N."/>
        </authorList>
    </citation>
    <scope>NUCLEOTIDE SEQUENCE</scope>
</reference>
<sequence>MSKKTNTVLFILGGTVVNILITIICFFILMIIYGRIYTIFPEGSEAWMLPVIFILSIVASFFVYKALIKFISKKIDMEKYFDPIFGSRRQPPRKPQ</sequence>
<keyword evidence="1" id="KW-0472">Membrane</keyword>
<evidence type="ECO:0000256" key="1">
    <source>
        <dbReference type="SAM" id="Phobius"/>
    </source>
</evidence>
<proteinExistence type="predicted"/>